<gene>
    <name evidence="1" type="ORF">PMF13cell1_00307</name>
</gene>
<protein>
    <submittedName>
        <fullName evidence="1">Uncharacterized protein</fullName>
    </submittedName>
</protein>
<sequence length="283" mass="33249">MKKPIEEMLYRYPQLSLCPQEGLSQTEKYRDIVRRGILPKFPENPFLMSDEDELIQKEIPGGSVEVLFLKNRIDFERTVRILAYKGENREIPISMGAVTVSGINNWRKIYSYRDEYLKSHGSDWDSEFVRLRRNKKRYQDTLIILSDGNYSGLSPEAAEKEAKIWLNLSREIRMYHEMSHVISRRIFPENRQKLRDELVADCIGLVAAMGDYDVKLARKFLGIEKEYYRNGGRLQNYMNENEDIHEAAEKAGCIIEELYGCCRHQKTTPFKLLIYIEENKIGF</sequence>
<name>A0A4P6LRP3_9FIRM</name>
<evidence type="ECO:0000313" key="1">
    <source>
        <dbReference type="EMBL" id="QBE94814.1"/>
    </source>
</evidence>
<dbReference type="KEGG" id="bpro:PMF13cell1_00307"/>
<dbReference type="Proteomes" id="UP000289794">
    <property type="component" value="Chromosome"/>
</dbReference>
<dbReference type="EMBL" id="CP035945">
    <property type="protein sequence ID" value="QBE94814.1"/>
    <property type="molecule type" value="Genomic_DNA"/>
</dbReference>
<accession>A0A4P6LRP3</accession>
<dbReference type="InterPro" id="IPR054274">
    <property type="entry name" value="DUF7005"/>
</dbReference>
<dbReference type="AlphaFoldDB" id="A0A4P6LRP3"/>
<dbReference type="Pfam" id="PF22541">
    <property type="entry name" value="DUF7005"/>
    <property type="match status" value="1"/>
</dbReference>
<proteinExistence type="predicted"/>
<evidence type="ECO:0000313" key="2">
    <source>
        <dbReference type="Proteomes" id="UP000289794"/>
    </source>
</evidence>
<dbReference type="RefSeq" id="WP_165392331.1">
    <property type="nucleotide sequence ID" value="NZ_CP035945.1"/>
</dbReference>
<reference evidence="1 2" key="1">
    <citation type="submission" date="2019-01" db="EMBL/GenBank/DDBJ databases">
        <title>PMF-metabolizing Aryl O-demethylase.</title>
        <authorList>
            <person name="Kim M."/>
        </authorList>
    </citation>
    <scope>NUCLEOTIDE SEQUENCE [LARGE SCALE GENOMIC DNA]</scope>
    <source>
        <strain evidence="1 2">PMF1</strain>
    </source>
</reference>
<organism evidence="1 2">
    <name type="scientific">Blautia producta</name>
    <dbReference type="NCBI Taxonomy" id="33035"/>
    <lineage>
        <taxon>Bacteria</taxon>
        <taxon>Bacillati</taxon>
        <taxon>Bacillota</taxon>
        <taxon>Clostridia</taxon>
        <taxon>Lachnospirales</taxon>
        <taxon>Lachnospiraceae</taxon>
        <taxon>Blautia</taxon>
    </lineage>
</organism>